<name>A0AA39NKB6_ARMTA</name>
<feature type="compositionally biased region" description="Polar residues" evidence="1">
    <location>
        <begin position="128"/>
        <end position="141"/>
    </location>
</feature>
<feature type="region of interest" description="Disordered" evidence="1">
    <location>
        <begin position="388"/>
        <end position="422"/>
    </location>
</feature>
<feature type="region of interest" description="Disordered" evidence="1">
    <location>
        <begin position="1"/>
        <end position="206"/>
    </location>
</feature>
<evidence type="ECO:0000313" key="2">
    <source>
        <dbReference type="EMBL" id="KAK0467200.1"/>
    </source>
</evidence>
<dbReference type="Proteomes" id="UP001175211">
    <property type="component" value="Unassembled WGS sequence"/>
</dbReference>
<feature type="compositionally biased region" description="Polar residues" evidence="1">
    <location>
        <begin position="11"/>
        <end position="22"/>
    </location>
</feature>
<feature type="compositionally biased region" description="Basic and acidic residues" evidence="1">
    <location>
        <begin position="113"/>
        <end position="122"/>
    </location>
</feature>
<feature type="compositionally biased region" description="Polar residues" evidence="1">
    <location>
        <begin position="81"/>
        <end position="91"/>
    </location>
</feature>
<dbReference type="GeneID" id="85360107"/>
<evidence type="ECO:0000313" key="3">
    <source>
        <dbReference type="Proteomes" id="UP001175211"/>
    </source>
</evidence>
<proteinExistence type="predicted"/>
<dbReference type="RefSeq" id="XP_060337792.1">
    <property type="nucleotide sequence ID" value="XM_060476559.1"/>
</dbReference>
<sequence length="455" mass="49463">MPPTSAAPAEKSSSGWAFNLRTSKVRHTDRDLDDSGSDSDSSSDSGVDESRMLDDLDISTRKETVVYKPNPFSIAKINAAARSTNRPSSKNEPSRPIKPMNARRKTNGSIVDGLKKQSEKAKSKFRRSSPQANATPSTVRPSSRDSVHEHVNTPVILPKSSTKPQVHPDDTHIYSDMAPGAPSASKTTSFPTGPPVSPNALPSSLRPSHIQAVETHITRDRPFNSHALSLPGASPTDAVVHVPFLVDQDSPDAQVRAPESIYARPQPPRAFQTQRPIASYFSSPVSRPDISFSPTNNASLSSPLPIVARPIRSIARPQPQPFFAPRRNILQRTLVNTAPHFSVHASPKLRLSRPLAPAVPQPFRPPTPVPIRLLPTPASPLLCINEGPRRPDPEGTSPPHFAWNPPAISGPYANPQPKAPVSNKYARIQPQKATHLTITPEVNCQTECIQVVYRS</sequence>
<keyword evidence="3" id="KW-1185">Reference proteome</keyword>
<protein>
    <submittedName>
        <fullName evidence="2">Uncharacterized protein</fullName>
    </submittedName>
</protein>
<evidence type="ECO:0000256" key="1">
    <source>
        <dbReference type="SAM" id="MobiDB-lite"/>
    </source>
</evidence>
<feature type="compositionally biased region" description="Basic and acidic residues" evidence="1">
    <location>
        <begin position="142"/>
        <end position="151"/>
    </location>
</feature>
<accession>A0AA39NKB6</accession>
<dbReference type="AlphaFoldDB" id="A0AA39NKB6"/>
<reference evidence="2" key="1">
    <citation type="submission" date="2023-06" db="EMBL/GenBank/DDBJ databases">
        <authorList>
            <consortium name="Lawrence Berkeley National Laboratory"/>
            <person name="Ahrendt S."/>
            <person name="Sahu N."/>
            <person name="Indic B."/>
            <person name="Wong-Bajracharya J."/>
            <person name="Merenyi Z."/>
            <person name="Ke H.-M."/>
            <person name="Monk M."/>
            <person name="Kocsube S."/>
            <person name="Drula E."/>
            <person name="Lipzen A."/>
            <person name="Balint B."/>
            <person name="Henrissat B."/>
            <person name="Andreopoulos B."/>
            <person name="Martin F.M."/>
            <person name="Harder C.B."/>
            <person name="Rigling D."/>
            <person name="Ford K.L."/>
            <person name="Foster G.D."/>
            <person name="Pangilinan J."/>
            <person name="Papanicolaou A."/>
            <person name="Barry K."/>
            <person name="LaButti K."/>
            <person name="Viragh M."/>
            <person name="Koriabine M."/>
            <person name="Yan M."/>
            <person name="Riley R."/>
            <person name="Champramary S."/>
            <person name="Plett K.L."/>
            <person name="Tsai I.J."/>
            <person name="Slot J."/>
            <person name="Sipos G."/>
            <person name="Plett J."/>
            <person name="Nagy L.G."/>
            <person name="Grigoriev I.V."/>
        </authorList>
    </citation>
    <scope>NUCLEOTIDE SEQUENCE</scope>
    <source>
        <strain evidence="2">CCBAS 213</strain>
    </source>
</reference>
<dbReference type="EMBL" id="JAUEPS010000003">
    <property type="protein sequence ID" value="KAK0467200.1"/>
    <property type="molecule type" value="Genomic_DNA"/>
</dbReference>
<gene>
    <name evidence="2" type="ORF">EV420DRAFT_1636228</name>
</gene>
<feature type="compositionally biased region" description="Basic and acidic residues" evidence="1">
    <location>
        <begin position="48"/>
        <end position="65"/>
    </location>
</feature>
<organism evidence="2 3">
    <name type="scientific">Armillaria tabescens</name>
    <name type="common">Ringless honey mushroom</name>
    <name type="synonym">Agaricus tabescens</name>
    <dbReference type="NCBI Taxonomy" id="1929756"/>
    <lineage>
        <taxon>Eukaryota</taxon>
        <taxon>Fungi</taxon>
        <taxon>Dikarya</taxon>
        <taxon>Basidiomycota</taxon>
        <taxon>Agaricomycotina</taxon>
        <taxon>Agaricomycetes</taxon>
        <taxon>Agaricomycetidae</taxon>
        <taxon>Agaricales</taxon>
        <taxon>Marasmiineae</taxon>
        <taxon>Physalacriaceae</taxon>
        <taxon>Desarmillaria</taxon>
    </lineage>
</organism>
<comment type="caution">
    <text evidence="2">The sequence shown here is derived from an EMBL/GenBank/DDBJ whole genome shotgun (WGS) entry which is preliminary data.</text>
</comment>